<evidence type="ECO:0008006" key="4">
    <source>
        <dbReference type="Google" id="ProtNLM"/>
    </source>
</evidence>
<protein>
    <recommendedName>
        <fullName evidence="4">Lipoprotein</fullName>
    </recommendedName>
</protein>
<proteinExistence type="predicted"/>
<dbReference type="EMBL" id="FOMX01000077">
    <property type="protein sequence ID" value="SFF44479.1"/>
    <property type="molecule type" value="Genomic_DNA"/>
</dbReference>
<sequence>MTVAGCSKSTAEPSSSVVQSTAEPSGSVVQSTAETSSSVVFEVKPDHQYVKLDPASVQLSGTPVVAFYKDGAEYDYSVMLHNGPVGAKLTCANYKEEIEKSSVFVPVSGKSPARPKDVKTLMDIRGEIHVTKSGQPPVHSGGIRGVVVTFTKTSDAAMSGTISLPAASAAAKSLAGTFNNAIVCEE</sequence>
<feature type="compositionally biased region" description="Polar residues" evidence="1">
    <location>
        <begin position="7"/>
        <end position="29"/>
    </location>
</feature>
<organism evidence="2 3">
    <name type="scientific">Nannocystis exedens</name>
    <dbReference type="NCBI Taxonomy" id="54"/>
    <lineage>
        <taxon>Bacteria</taxon>
        <taxon>Pseudomonadati</taxon>
        <taxon>Myxococcota</taxon>
        <taxon>Polyangia</taxon>
        <taxon>Nannocystales</taxon>
        <taxon>Nannocystaceae</taxon>
        <taxon>Nannocystis</taxon>
    </lineage>
</organism>
<dbReference type="Proteomes" id="UP000199400">
    <property type="component" value="Unassembled WGS sequence"/>
</dbReference>
<reference evidence="3" key="1">
    <citation type="submission" date="2016-10" db="EMBL/GenBank/DDBJ databases">
        <authorList>
            <person name="Varghese N."/>
            <person name="Submissions S."/>
        </authorList>
    </citation>
    <scope>NUCLEOTIDE SEQUENCE [LARGE SCALE GENOMIC DNA]</scope>
    <source>
        <strain evidence="3">ATCC 25963</strain>
    </source>
</reference>
<dbReference type="AlphaFoldDB" id="A0A1I2IQC6"/>
<evidence type="ECO:0000313" key="3">
    <source>
        <dbReference type="Proteomes" id="UP000199400"/>
    </source>
</evidence>
<keyword evidence="3" id="KW-1185">Reference proteome</keyword>
<dbReference type="STRING" id="54.SAMN02745121_08895"/>
<gene>
    <name evidence="2" type="ORF">SAMN02745121_08895</name>
</gene>
<evidence type="ECO:0000313" key="2">
    <source>
        <dbReference type="EMBL" id="SFF44479.1"/>
    </source>
</evidence>
<name>A0A1I2IQC6_9BACT</name>
<feature type="region of interest" description="Disordered" evidence="1">
    <location>
        <begin position="1"/>
        <end position="29"/>
    </location>
</feature>
<accession>A0A1I2IQC6</accession>
<evidence type="ECO:0000256" key="1">
    <source>
        <dbReference type="SAM" id="MobiDB-lite"/>
    </source>
</evidence>